<accession>A0A0N8HZF2</accession>
<evidence type="ECO:0000313" key="1">
    <source>
        <dbReference type="EMBL" id="KPN29339.1"/>
    </source>
</evidence>
<organism evidence="1 2">
    <name type="scientific">Halolamina pelagica</name>
    <dbReference type="NCBI Taxonomy" id="699431"/>
    <lineage>
        <taxon>Archaea</taxon>
        <taxon>Methanobacteriati</taxon>
        <taxon>Methanobacteriota</taxon>
        <taxon>Stenosarchaea group</taxon>
        <taxon>Halobacteria</taxon>
        <taxon>Halobacteriales</taxon>
        <taxon>Haloferacaceae</taxon>
    </lineage>
</organism>
<dbReference type="OrthoDB" id="191840at2157"/>
<reference evidence="2" key="1">
    <citation type="submission" date="2013-11" db="EMBL/GenBank/DDBJ databases">
        <authorList>
            <person name="Hoang H.T."/>
            <person name="Killian M.L."/>
            <person name="Madson D.M."/>
            <person name="Arruda P.H.E."/>
            <person name="Sun D."/>
            <person name="Schwartz K.J."/>
            <person name="Yoon K."/>
        </authorList>
    </citation>
    <scope>NUCLEOTIDE SEQUENCE [LARGE SCALE GENOMIC DNA]</scope>
    <source>
        <strain evidence="2">CDK2</strain>
    </source>
</reference>
<dbReference type="EMBL" id="LGUC01000001">
    <property type="protein sequence ID" value="KPN29339.1"/>
    <property type="molecule type" value="Genomic_DNA"/>
</dbReference>
<evidence type="ECO:0000313" key="2">
    <source>
        <dbReference type="Proteomes" id="UP000050535"/>
    </source>
</evidence>
<proteinExistence type="predicted"/>
<dbReference type="AlphaFoldDB" id="A0A0N8HZF2"/>
<sequence length="103" mass="11528">MVRTVPPNEEARSVFERLGYAVSGDGPEFVAERKWRSVRVRTLCAEDAARPGTLDGEYGLECLVTWTDCVDELDQRLNEQAPDGEWAIIGVDDDGEYEVHRAA</sequence>
<dbReference type="RefSeq" id="WP_054582662.1">
    <property type="nucleotide sequence ID" value="NZ_LGUC01000001.1"/>
</dbReference>
<gene>
    <name evidence="1" type="ORF">SY89_00052</name>
</gene>
<dbReference type="Proteomes" id="UP000050535">
    <property type="component" value="Unassembled WGS sequence"/>
</dbReference>
<dbReference type="Pfam" id="PF23429">
    <property type="entry name" value="DUF7116"/>
    <property type="match status" value="1"/>
</dbReference>
<name>A0A0N8HZF2_9EURY</name>
<comment type="caution">
    <text evidence="1">The sequence shown here is derived from an EMBL/GenBank/DDBJ whole genome shotgun (WGS) entry which is preliminary data.</text>
</comment>
<dbReference type="InterPro" id="IPR055540">
    <property type="entry name" value="DUF7116"/>
</dbReference>
<keyword evidence="2" id="KW-1185">Reference proteome</keyword>
<dbReference type="STRING" id="699431.SY89_00052"/>
<protein>
    <submittedName>
        <fullName evidence="1">Uncharacterized protein</fullName>
    </submittedName>
</protein>